<evidence type="ECO:0000259" key="1">
    <source>
        <dbReference type="PROSITE" id="PS51186"/>
    </source>
</evidence>
<dbReference type="InterPro" id="IPR016181">
    <property type="entry name" value="Acyl_CoA_acyltransferase"/>
</dbReference>
<gene>
    <name evidence="2" type="ORF">JK636_13125</name>
</gene>
<accession>A0ABS1TBG4</accession>
<sequence>MINILEAKSKKELKEFIELQWIIYKEDTLWVPPLKKDMLNTLLGKDNPLFMEGEHAFFIANYNEKPAGRICVGINESLNEKKNAEDGYITLFESIENKEVAFALFDKAVKWLKERGKKVVKGPVSPTNGDDNRGLLVEGVEGSPVLMNSYNPKYYVDFFEEYGFVKHLDLYAYYHDIRTAVNMERHGRVAEYAMKRYNFRVDSIDLKNIDKEMEDIKKVLDIAMPEEWEDLTPPTLEEVRAEGARLKPLADEDLILIARSEDKPVGFAIALPDYNQVLKKLNGKLLPTGVFKFLWYKRKITGFRIFVLFVIPEYRKKAVSGAILYKEYINGLKKGYQYCEGSTIGETNTAMRTDIEKTGGILYRTYRLYKKEI</sequence>
<name>A0ABS1TBG4_9CLOT</name>
<dbReference type="InterPro" id="IPR000182">
    <property type="entry name" value="GNAT_dom"/>
</dbReference>
<reference evidence="2 3" key="1">
    <citation type="submission" date="2021-01" db="EMBL/GenBank/DDBJ databases">
        <title>Genome public.</title>
        <authorList>
            <person name="Liu C."/>
            <person name="Sun Q."/>
        </authorList>
    </citation>
    <scope>NUCLEOTIDE SEQUENCE [LARGE SCALE GENOMIC DNA]</scope>
    <source>
        <strain evidence="2 3">YIM B02515</strain>
    </source>
</reference>
<dbReference type="PROSITE" id="PS51186">
    <property type="entry name" value="GNAT"/>
    <property type="match status" value="1"/>
</dbReference>
<dbReference type="EMBL" id="JAESWC010000008">
    <property type="protein sequence ID" value="MBL4936699.1"/>
    <property type="molecule type" value="Genomic_DNA"/>
</dbReference>
<comment type="caution">
    <text evidence="2">The sequence shown here is derived from an EMBL/GenBank/DDBJ whole genome shotgun (WGS) entry which is preliminary data.</text>
</comment>
<evidence type="ECO:0000313" key="2">
    <source>
        <dbReference type="EMBL" id="MBL4936699.1"/>
    </source>
</evidence>
<proteinExistence type="predicted"/>
<dbReference type="SUPFAM" id="SSF55729">
    <property type="entry name" value="Acyl-CoA N-acyltransferases (Nat)"/>
    <property type="match status" value="1"/>
</dbReference>
<protein>
    <recommendedName>
        <fullName evidence="1">N-acetyltransferase domain-containing protein</fullName>
    </recommendedName>
</protein>
<dbReference type="InterPro" id="IPR039968">
    <property type="entry name" value="BcerS-like"/>
</dbReference>
<feature type="domain" description="N-acetyltransferase" evidence="1">
    <location>
        <begin position="2"/>
        <end position="188"/>
    </location>
</feature>
<organism evidence="2 3">
    <name type="scientific">Clostridium rhizosphaerae</name>
    <dbReference type="NCBI Taxonomy" id="2803861"/>
    <lineage>
        <taxon>Bacteria</taxon>
        <taxon>Bacillati</taxon>
        <taxon>Bacillota</taxon>
        <taxon>Clostridia</taxon>
        <taxon>Eubacteriales</taxon>
        <taxon>Clostridiaceae</taxon>
        <taxon>Clostridium</taxon>
    </lineage>
</organism>
<dbReference type="RefSeq" id="WP_202749456.1">
    <property type="nucleotide sequence ID" value="NZ_JAESWC010000008.1"/>
</dbReference>
<dbReference type="Proteomes" id="UP000632377">
    <property type="component" value="Unassembled WGS sequence"/>
</dbReference>
<keyword evidence="3" id="KW-1185">Reference proteome</keyword>
<dbReference type="PANTHER" id="PTHR41368:SF1">
    <property type="entry name" value="PROTEIN YGHO"/>
    <property type="match status" value="1"/>
</dbReference>
<dbReference type="Pfam" id="PF00583">
    <property type="entry name" value="Acetyltransf_1"/>
    <property type="match status" value="1"/>
</dbReference>
<dbReference type="PANTHER" id="PTHR41368">
    <property type="entry name" value="PROTEIN YGHO"/>
    <property type="match status" value="1"/>
</dbReference>
<dbReference type="Gene3D" id="3.40.630.30">
    <property type="match status" value="1"/>
</dbReference>
<evidence type="ECO:0000313" key="3">
    <source>
        <dbReference type="Proteomes" id="UP000632377"/>
    </source>
</evidence>